<evidence type="ECO:0000313" key="2">
    <source>
        <dbReference type="Proteomes" id="UP000001067"/>
    </source>
</evidence>
<sequence length="63" mass="7118">MHVVILILFFVGDDVVDLLLLRLVTIEGVMLAAFPLILRYPYILHFSLDIAVATLLTLRRPIA</sequence>
<gene>
    <name evidence="1" type="ORF">PTT_19831</name>
</gene>
<dbReference type="HOGENOM" id="CLU_193980_0_0_1"/>
<reference evidence="1 2" key="1">
    <citation type="journal article" date="2010" name="Genome Biol.">
        <title>A first genome assembly of the barley fungal pathogen Pyrenophora teres f. teres.</title>
        <authorList>
            <person name="Ellwood S.R."/>
            <person name="Liu Z."/>
            <person name="Syme R.A."/>
            <person name="Lai Z."/>
            <person name="Hane J.K."/>
            <person name="Keiper F."/>
            <person name="Moffat C.S."/>
            <person name="Oliver R.P."/>
            <person name="Friesen T.L."/>
        </authorList>
    </citation>
    <scope>NUCLEOTIDE SEQUENCE [LARGE SCALE GENOMIC DNA]</scope>
    <source>
        <strain evidence="1 2">0-1</strain>
    </source>
</reference>
<proteinExistence type="predicted"/>
<evidence type="ECO:0000313" key="1">
    <source>
        <dbReference type="EMBL" id="EFQ85262.1"/>
    </source>
</evidence>
<organism evidence="2">
    <name type="scientific">Pyrenophora teres f. teres (strain 0-1)</name>
    <name type="common">Barley net blotch fungus</name>
    <name type="synonym">Drechslera teres f. teres</name>
    <dbReference type="NCBI Taxonomy" id="861557"/>
    <lineage>
        <taxon>Eukaryota</taxon>
        <taxon>Fungi</taxon>
        <taxon>Dikarya</taxon>
        <taxon>Ascomycota</taxon>
        <taxon>Pezizomycotina</taxon>
        <taxon>Dothideomycetes</taxon>
        <taxon>Pleosporomycetidae</taxon>
        <taxon>Pleosporales</taxon>
        <taxon>Pleosporineae</taxon>
        <taxon>Pleosporaceae</taxon>
        <taxon>Pyrenophora</taxon>
    </lineage>
</organism>
<dbReference type="Proteomes" id="UP000001067">
    <property type="component" value="Unassembled WGS sequence"/>
</dbReference>
<protein>
    <submittedName>
        <fullName evidence="1">Uncharacterized protein</fullName>
    </submittedName>
</protein>
<dbReference type="AlphaFoldDB" id="E3S9T7"/>
<accession>E3S9T7</accession>
<keyword evidence="2" id="KW-1185">Reference proteome</keyword>
<dbReference type="KEGG" id="pte:PTT_19831"/>
<dbReference type="EMBL" id="GL537957">
    <property type="protein sequence ID" value="EFQ85262.1"/>
    <property type="molecule type" value="Genomic_DNA"/>
</dbReference>
<name>E3S9T7_PYRTT</name>